<dbReference type="PANTHER" id="PTHR46656">
    <property type="entry name" value="PUTATIVE-RELATED"/>
    <property type="match status" value="1"/>
</dbReference>
<dbReference type="Pfam" id="PF20706">
    <property type="entry name" value="GT4-conflict"/>
    <property type="match status" value="1"/>
</dbReference>
<dbReference type="AlphaFoldDB" id="A0A433J6J8"/>
<dbReference type="SUPFAM" id="SSF53756">
    <property type="entry name" value="UDP-Glycosyltransferase/glycogen phosphorylase"/>
    <property type="match status" value="1"/>
</dbReference>
<sequence>MLPQLAFTWQLSEIHGWGLVGVHTALYLVEQDRPPLLLEKPLMSSLRPENRARLQPLVASYEQTLALTEQNPGKTLKLRECDVMHALGNGFVPGPPSQHFQGRRNIGVIAYEDTRFDGAILERARRYDRIVVHSTYNRKLLEDQGFTNIGCALQGIDASELVVPPPSGRFGDRFVIFSGGKLEFRKGQDIVLAAFLRFHARHPDALLVTAWQNAWTEVGMGMAESTLVPHPPRVRDNRIDVRSWAFENGADESNFLDLGFLGRHQIAGVLAECHAAVFPNRCEGATNLVAMEAMACGVPVILSANTGHMDLVVGDVCLTLDDQRPVPDRNGSRVGWGESSVEELVERLETLYADRSAAKARGARAERFIRGERTWRAFAEAFVAVSGDPAAAAVSDSAPADRREGPAAPSPAMGGGAPQTMTIQDALALAHGHRDAGRLAEAETVYRQILAVRADLVPVRLGIAQTLLLQNRATAALAAYRSAIALQPDAAELHAGAGNAHQRTAGYRDAATAFRRAVTLRPDWLEGWKALGNLSALGGDAETAIEGLRRSTGQGPHQPVRLSDLHCALSSHDAMAGRRGPCAGPLNVIYRISDGGYPKPKIADKRTCLRNFLQTVGPLPGRMTVVADNCHDETVVMIEREAAEHFGRKDAIRIQRTSLGNGPSWIHARDLALEHDDAEPFYFIEDDYLHLPGAGATLLEGLERADYVSLYDHADKYKAPALAGNPVVSHGGEVTRLILTASSHWKFTTSTTMTFAVRVGTLRQDKPLFDRFTSSRHPDDFAVFINLITRGRTVLTTVPGRSTHGEPALLSPLVDWAAVAAAAAAAVADVGETVR</sequence>
<dbReference type="SUPFAM" id="SSF48452">
    <property type="entry name" value="TPR-like"/>
    <property type="match status" value="1"/>
</dbReference>
<dbReference type="InterPro" id="IPR011990">
    <property type="entry name" value="TPR-like_helical_dom_sf"/>
</dbReference>
<proteinExistence type="predicted"/>
<dbReference type="InterPro" id="IPR019734">
    <property type="entry name" value="TPR_rpt"/>
</dbReference>
<reference evidence="3 4" key="1">
    <citation type="submission" date="2018-12" db="EMBL/GenBank/DDBJ databases">
        <authorList>
            <person name="Yang Y."/>
        </authorList>
    </citation>
    <scope>NUCLEOTIDE SEQUENCE [LARGE SCALE GENOMIC DNA]</scope>
    <source>
        <strain evidence="3 4">GSF71</strain>
    </source>
</reference>
<feature type="repeat" description="TPR" evidence="1">
    <location>
        <begin position="491"/>
        <end position="524"/>
    </location>
</feature>
<keyword evidence="3" id="KW-0808">Transferase</keyword>
<name>A0A433J6J8_9PROT</name>
<accession>A0A433J6J8</accession>
<dbReference type="PANTHER" id="PTHR46656:SF3">
    <property type="entry name" value="PUTATIVE-RELATED"/>
    <property type="match status" value="1"/>
</dbReference>
<dbReference type="SMART" id="SM00028">
    <property type="entry name" value="TPR"/>
    <property type="match status" value="4"/>
</dbReference>
<gene>
    <name evidence="3" type="ORF">EJ913_16610</name>
</gene>
<dbReference type="GO" id="GO:0016740">
    <property type="term" value="F:transferase activity"/>
    <property type="evidence" value="ECO:0007669"/>
    <property type="project" value="UniProtKB-KW"/>
</dbReference>
<feature type="region of interest" description="Disordered" evidence="2">
    <location>
        <begin position="393"/>
        <end position="418"/>
    </location>
</feature>
<dbReference type="OrthoDB" id="9781738at2"/>
<protein>
    <submittedName>
        <fullName evidence="3">Glycosyltransferase</fullName>
    </submittedName>
</protein>
<dbReference type="EMBL" id="RZIJ01000013">
    <property type="protein sequence ID" value="RUQ68808.1"/>
    <property type="molecule type" value="Genomic_DNA"/>
</dbReference>
<keyword evidence="1" id="KW-0802">TPR repeat</keyword>
<comment type="caution">
    <text evidence="3">The sequence shown here is derived from an EMBL/GenBank/DDBJ whole genome shotgun (WGS) entry which is preliminary data.</text>
</comment>
<dbReference type="Gene3D" id="3.40.50.2000">
    <property type="entry name" value="Glycogen Phosphorylase B"/>
    <property type="match status" value="1"/>
</dbReference>
<evidence type="ECO:0000256" key="1">
    <source>
        <dbReference type="PROSITE-ProRule" id="PRU00339"/>
    </source>
</evidence>
<evidence type="ECO:0000313" key="3">
    <source>
        <dbReference type="EMBL" id="RUQ68808.1"/>
    </source>
</evidence>
<keyword evidence="4" id="KW-1185">Reference proteome</keyword>
<dbReference type="Proteomes" id="UP000280346">
    <property type="component" value="Unassembled WGS sequence"/>
</dbReference>
<dbReference type="PROSITE" id="PS50005">
    <property type="entry name" value="TPR"/>
    <property type="match status" value="1"/>
</dbReference>
<dbReference type="Gene3D" id="1.25.40.10">
    <property type="entry name" value="Tetratricopeptide repeat domain"/>
    <property type="match status" value="1"/>
</dbReference>
<dbReference type="CDD" id="cd03801">
    <property type="entry name" value="GT4_PimA-like"/>
    <property type="match status" value="1"/>
</dbReference>
<organism evidence="3 4">
    <name type="scientific">Azospirillum doebereinerae</name>
    <dbReference type="NCBI Taxonomy" id="92933"/>
    <lineage>
        <taxon>Bacteria</taxon>
        <taxon>Pseudomonadati</taxon>
        <taxon>Pseudomonadota</taxon>
        <taxon>Alphaproteobacteria</taxon>
        <taxon>Rhodospirillales</taxon>
        <taxon>Azospirillaceae</taxon>
        <taxon>Azospirillum</taxon>
    </lineage>
</organism>
<dbReference type="SUPFAM" id="SSF53448">
    <property type="entry name" value="Nucleotide-diphospho-sugar transferases"/>
    <property type="match status" value="1"/>
</dbReference>
<dbReference type="RefSeq" id="WP_126999855.1">
    <property type="nucleotide sequence ID" value="NZ_JBNPXW010000012.1"/>
</dbReference>
<evidence type="ECO:0000313" key="4">
    <source>
        <dbReference type="Proteomes" id="UP000280346"/>
    </source>
</evidence>
<dbReference type="InterPro" id="IPR029044">
    <property type="entry name" value="Nucleotide-diphossugar_trans"/>
</dbReference>
<evidence type="ECO:0000256" key="2">
    <source>
        <dbReference type="SAM" id="MobiDB-lite"/>
    </source>
</evidence>